<comment type="similarity">
    <text evidence="1">Belongs to the ATP12 family.</text>
</comment>
<dbReference type="Pfam" id="PF07542">
    <property type="entry name" value="ATP12"/>
    <property type="match status" value="1"/>
</dbReference>
<evidence type="ECO:0000256" key="1">
    <source>
        <dbReference type="ARBA" id="ARBA00008231"/>
    </source>
</evidence>
<evidence type="ECO:0000256" key="3">
    <source>
        <dbReference type="ARBA" id="ARBA00023186"/>
    </source>
</evidence>
<dbReference type="InterPro" id="IPR023335">
    <property type="entry name" value="ATP12_ortho_dom_sf"/>
</dbReference>
<organism evidence="4 5">
    <name type="scientific">Novispirillum itersonii</name>
    <name type="common">Aquaspirillum itersonii</name>
    <dbReference type="NCBI Taxonomy" id="189"/>
    <lineage>
        <taxon>Bacteria</taxon>
        <taxon>Pseudomonadati</taxon>
        <taxon>Pseudomonadota</taxon>
        <taxon>Alphaproteobacteria</taxon>
        <taxon>Rhodospirillales</taxon>
        <taxon>Novispirillaceae</taxon>
        <taxon>Novispirillum</taxon>
    </lineage>
</organism>
<proteinExistence type="inferred from homology"/>
<dbReference type="Gene3D" id="1.10.3580.10">
    <property type="entry name" value="ATP12 ATPase"/>
    <property type="match status" value="1"/>
</dbReference>
<keyword evidence="5" id="KW-1185">Reference proteome</keyword>
<dbReference type="InterPro" id="IPR042272">
    <property type="entry name" value="ATP12_ATP_synth-F1-assembly_N"/>
</dbReference>
<name>A0A7W9ZCN1_NOVIT</name>
<sequence length="238" mass="25890">MASQAPRRFWKEVSVVEGGSGLFTVALDGRTLKTPGKRDLAVASRPLAQAVAEEWAAVDKTVDPSLMPMTQLVNTMIERIGEQRAGIIDELMRYVDADALCYEAAEPADLVARQQAEWGALRGWVETRLAVLLTVTSGLMPQDQSPAVHVALRQALEAMDAPTLTAFQAVAGAVGSWCAALGFVFGFGDAGLIFRTALLEELFQAELWGEDWEAQDRRDALLADLLAIERFLTLSRQG</sequence>
<reference evidence="4 5" key="1">
    <citation type="submission" date="2020-08" db="EMBL/GenBank/DDBJ databases">
        <title>Genomic Encyclopedia of Type Strains, Phase IV (KMG-IV): sequencing the most valuable type-strain genomes for metagenomic binning, comparative biology and taxonomic classification.</title>
        <authorList>
            <person name="Goeker M."/>
        </authorList>
    </citation>
    <scope>NUCLEOTIDE SEQUENCE [LARGE SCALE GENOMIC DNA]</scope>
    <source>
        <strain evidence="4 5">DSM 11590</strain>
    </source>
</reference>
<dbReference type="Proteomes" id="UP000544872">
    <property type="component" value="Unassembled WGS sequence"/>
</dbReference>
<accession>A0A7W9ZCN1</accession>
<dbReference type="Gene3D" id="3.30.2180.10">
    <property type="entry name" value="ATP12-like"/>
    <property type="match status" value="1"/>
</dbReference>
<dbReference type="AlphaFoldDB" id="A0A7W9ZCN1"/>
<dbReference type="InterPro" id="IPR011419">
    <property type="entry name" value="ATP12_ATP_synth-F1-assembly"/>
</dbReference>
<evidence type="ECO:0000256" key="2">
    <source>
        <dbReference type="ARBA" id="ARBA00022946"/>
    </source>
</evidence>
<gene>
    <name evidence="4" type="ORF">FHS48_000296</name>
</gene>
<comment type="caution">
    <text evidence="4">The sequence shown here is derived from an EMBL/GenBank/DDBJ whole genome shotgun (WGS) entry which is preliminary data.</text>
</comment>
<dbReference type="SUPFAM" id="SSF160909">
    <property type="entry name" value="ATP12-like"/>
    <property type="match status" value="1"/>
</dbReference>
<dbReference type="PANTHER" id="PTHR21013:SF10">
    <property type="entry name" value="ATP SYNTHASE MITOCHONDRIAL F1 COMPLEX ASSEMBLY FACTOR 2"/>
    <property type="match status" value="1"/>
</dbReference>
<protein>
    <submittedName>
        <fullName evidence="4">Chaperone required for assembly of F1-ATPase</fullName>
    </submittedName>
</protein>
<evidence type="ECO:0000313" key="5">
    <source>
        <dbReference type="Proteomes" id="UP000544872"/>
    </source>
</evidence>
<keyword evidence="3" id="KW-0143">Chaperone</keyword>
<dbReference type="PANTHER" id="PTHR21013">
    <property type="entry name" value="ATP SYNTHASE MITOCHONDRIAL F1 COMPLEX ASSEMBLY FACTOR 2/ATP12 PROTEIN, MITOCHONDRIAL PRECURSOR"/>
    <property type="match status" value="1"/>
</dbReference>
<dbReference type="RefSeq" id="WP_184260531.1">
    <property type="nucleotide sequence ID" value="NZ_JACIIX010000001.1"/>
</dbReference>
<evidence type="ECO:0000313" key="4">
    <source>
        <dbReference type="EMBL" id="MBB6208915.1"/>
    </source>
</evidence>
<keyword evidence="2" id="KW-0809">Transit peptide</keyword>
<dbReference type="GO" id="GO:0043461">
    <property type="term" value="P:proton-transporting ATP synthase complex assembly"/>
    <property type="evidence" value="ECO:0007669"/>
    <property type="project" value="InterPro"/>
</dbReference>
<dbReference type="EMBL" id="JACIIX010000001">
    <property type="protein sequence ID" value="MBB6208915.1"/>
    <property type="molecule type" value="Genomic_DNA"/>
</dbReference>